<keyword evidence="2" id="KW-1185">Reference proteome</keyword>
<dbReference type="PROSITE" id="PS51257">
    <property type="entry name" value="PROKAR_LIPOPROTEIN"/>
    <property type="match status" value="1"/>
</dbReference>
<gene>
    <name evidence="1" type="ORF">ACFQZX_14895</name>
</gene>
<reference evidence="2" key="1">
    <citation type="journal article" date="2019" name="Int. J. Syst. Evol. Microbiol.">
        <title>The Global Catalogue of Microorganisms (GCM) 10K type strain sequencing project: providing services to taxonomists for standard genome sequencing and annotation.</title>
        <authorList>
            <consortium name="The Broad Institute Genomics Platform"/>
            <consortium name="The Broad Institute Genome Sequencing Center for Infectious Disease"/>
            <person name="Wu L."/>
            <person name="Ma J."/>
        </authorList>
    </citation>
    <scope>NUCLEOTIDE SEQUENCE [LARGE SCALE GENOMIC DNA]</scope>
    <source>
        <strain evidence="2">CCUG 61484</strain>
    </source>
</reference>
<comment type="caution">
    <text evidence="1">The sequence shown here is derived from an EMBL/GenBank/DDBJ whole genome shotgun (WGS) entry which is preliminary data.</text>
</comment>
<evidence type="ECO:0008006" key="3">
    <source>
        <dbReference type="Google" id="ProtNLM"/>
    </source>
</evidence>
<evidence type="ECO:0000313" key="2">
    <source>
        <dbReference type="Proteomes" id="UP001597010"/>
    </source>
</evidence>
<sequence>MKSTLNLFKPLLIFFAAITFFSCSTETGIWRKEQIKDGQRDELHNLTGKIFKAILTKDDRTFSNYLSKEMLSGYYYNKLSSQVYDQLMRDSLVLFDEFYVLNKYLNADTITVKNGNNSYKLIYNGDPQEMYIAMYLPKKKLPDQYLTTLVYGNFDYGWKLKDINVTPYKINSKTAPELYQQATDDYTRGNVFAAANTMQLARSCSRPNSYWQYDNETDLYNFAAKVSNEVNTTYHFPLKVEAVKSGPSIFRIYNNTYNEGTFPNVCYITKLSLTDTAALVKENKSIRGVINSLLPGIESGTPYIVYSAFNKMPSYSEAVPHYEFKIKLH</sequence>
<name>A0ABW3AV33_9SPHI</name>
<proteinExistence type="predicted"/>
<dbReference type="EMBL" id="JBHTHZ010000013">
    <property type="protein sequence ID" value="MFD0794912.1"/>
    <property type="molecule type" value="Genomic_DNA"/>
</dbReference>
<protein>
    <recommendedName>
        <fullName evidence="3">DUF3828 domain-containing protein</fullName>
    </recommendedName>
</protein>
<dbReference type="Proteomes" id="UP001597010">
    <property type="component" value="Unassembled WGS sequence"/>
</dbReference>
<dbReference type="RefSeq" id="WP_377116778.1">
    <property type="nucleotide sequence ID" value="NZ_JBHTHZ010000013.1"/>
</dbReference>
<evidence type="ECO:0000313" key="1">
    <source>
        <dbReference type="EMBL" id="MFD0794912.1"/>
    </source>
</evidence>
<accession>A0ABW3AV33</accession>
<organism evidence="1 2">
    <name type="scientific">Mucilaginibacter litoreus</name>
    <dbReference type="NCBI Taxonomy" id="1048221"/>
    <lineage>
        <taxon>Bacteria</taxon>
        <taxon>Pseudomonadati</taxon>
        <taxon>Bacteroidota</taxon>
        <taxon>Sphingobacteriia</taxon>
        <taxon>Sphingobacteriales</taxon>
        <taxon>Sphingobacteriaceae</taxon>
        <taxon>Mucilaginibacter</taxon>
    </lineage>
</organism>